<dbReference type="PROSITE" id="PS00217">
    <property type="entry name" value="SUGAR_TRANSPORT_2"/>
    <property type="match status" value="1"/>
</dbReference>
<feature type="transmembrane region" description="Helical" evidence="15">
    <location>
        <begin position="283"/>
        <end position="306"/>
    </location>
</feature>
<evidence type="ECO:0000256" key="5">
    <source>
        <dbReference type="ARBA" id="ARBA00015973"/>
    </source>
</evidence>
<dbReference type="Proteomes" id="UP001066276">
    <property type="component" value="Chromosome 11"/>
</dbReference>
<evidence type="ECO:0000256" key="11">
    <source>
        <dbReference type="ARBA" id="ARBA00023136"/>
    </source>
</evidence>
<evidence type="ECO:0000256" key="14">
    <source>
        <dbReference type="RuleBase" id="RU003346"/>
    </source>
</evidence>
<dbReference type="PANTHER" id="PTHR23503:SF54">
    <property type="entry name" value="MAJOR FACILITATOR SUPERFAMILY (MFS) PROFILE DOMAIN-CONTAINING PROTEIN"/>
    <property type="match status" value="1"/>
</dbReference>
<dbReference type="InterPro" id="IPR036259">
    <property type="entry name" value="MFS_trans_sf"/>
</dbReference>
<dbReference type="GO" id="GO:0046323">
    <property type="term" value="P:D-glucose import"/>
    <property type="evidence" value="ECO:0007669"/>
    <property type="project" value="TreeGrafter"/>
</dbReference>
<evidence type="ECO:0000256" key="2">
    <source>
        <dbReference type="ARBA" id="ARBA00004135"/>
    </source>
</evidence>
<dbReference type="GO" id="GO:0005353">
    <property type="term" value="F:fructose transmembrane transporter activity"/>
    <property type="evidence" value="ECO:0007669"/>
    <property type="project" value="UniProtKB-ARBA"/>
</dbReference>
<dbReference type="InterPro" id="IPR020846">
    <property type="entry name" value="MFS_dom"/>
</dbReference>
<keyword evidence="11 15" id="KW-0472">Membrane</keyword>
<name>A0AAV7LPW3_PLEWA</name>
<feature type="transmembrane region" description="Helical" evidence="15">
    <location>
        <begin position="99"/>
        <end position="120"/>
    </location>
</feature>
<dbReference type="PROSITE" id="PS50850">
    <property type="entry name" value="MFS"/>
    <property type="match status" value="1"/>
</dbReference>
<evidence type="ECO:0000256" key="1">
    <source>
        <dbReference type="ARBA" id="ARBA00000590"/>
    </source>
</evidence>
<sequence>MSCHTQTELDSNHEFIKTFINQTWIDRYNATVPEETLTLLWSLTVSIFSLGGLLGSLGSAYLIRKYGKRKSQQWNNLLAIGASLIVGCSKMAGSFEMILIGRFFYGINAGLGMNVCLQYLGEIAPKKLRGLINSSAPVYVTAGKLFGQIIGLREAMGTETMWPFLMSVCGLGALLQLITLPLFPDTPPNLLLVQQDKEGCIRAMKKLWGAGDHRADIADLLKEQSIRKNSKVLTFMELMRERSLRPQLCILIVMIIGMQMSGISAIYFYAFDVFRKAGITAEHIPYLAIGIGACEMVGTIFCSLFIDKCGRKMLLLSSLGAMGTSLALLTVTLSMQNLYVWVPTCSIVLIFCFILFFGIGPSGVIIVVSLEILSQEARASAFMIISSLNWTGLYIIGLIFPFMVKSFGQFCFLLFLGCILASWIFVFLFLPETKGKSITEITNDFSKIRCGQICCRGTKEASKPEDIRCTKF</sequence>
<keyword evidence="7" id="KW-1003">Cell membrane</keyword>
<dbReference type="SUPFAM" id="SSF103473">
    <property type="entry name" value="MFS general substrate transporter"/>
    <property type="match status" value="1"/>
</dbReference>
<evidence type="ECO:0000256" key="4">
    <source>
        <dbReference type="ARBA" id="ARBA00007004"/>
    </source>
</evidence>
<reference evidence="17" key="1">
    <citation type="journal article" date="2022" name="bioRxiv">
        <title>Sequencing and chromosome-scale assembly of the giantPleurodeles waltlgenome.</title>
        <authorList>
            <person name="Brown T."/>
            <person name="Elewa A."/>
            <person name="Iarovenko S."/>
            <person name="Subramanian E."/>
            <person name="Araus A.J."/>
            <person name="Petzold A."/>
            <person name="Susuki M."/>
            <person name="Suzuki K.-i.T."/>
            <person name="Hayashi T."/>
            <person name="Toyoda A."/>
            <person name="Oliveira C."/>
            <person name="Osipova E."/>
            <person name="Leigh N.D."/>
            <person name="Simon A."/>
            <person name="Yun M.H."/>
        </authorList>
    </citation>
    <scope>NUCLEOTIDE SEQUENCE</scope>
    <source>
        <strain evidence="17">20211129_DDA</strain>
        <tissue evidence="17">Liver</tissue>
    </source>
</reference>
<dbReference type="Pfam" id="PF00083">
    <property type="entry name" value="Sugar_tr"/>
    <property type="match status" value="1"/>
</dbReference>
<keyword evidence="18" id="KW-1185">Reference proteome</keyword>
<evidence type="ECO:0000256" key="8">
    <source>
        <dbReference type="ARBA" id="ARBA00022597"/>
    </source>
</evidence>
<dbReference type="InterPro" id="IPR003663">
    <property type="entry name" value="Sugar/inositol_transpt"/>
</dbReference>
<feature type="transmembrane region" description="Helical" evidence="15">
    <location>
        <begin position="74"/>
        <end position="93"/>
    </location>
</feature>
<feature type="transmembrane region" description="Helical" evidence="15">
    <location>
        <begin position="347"/>
        <end position="370"/>
    </location>
</feature>
<dbReference type="GO" id="GO:0055056">
    <property type="term" value="F:D-glucose transmembrane transporter activity"/>
    <property type="evidence" value="ECO:0007669"/>
    <property type="project" value="TreeGrafter"/>
</dbReference>
<organism evidence="17 18">
    <name type="scientific">Pleurodeles waltl</name>
    <name type="common">Iberian ribbed newt</name>
    <dbReference type="NCBI Taxonomy" id="8319"/>
    <lineage>
        <taxon>Eukaryota</taxon>
        <taxon>Metazoa</taxon>
        <taxon>Chordata</taxon>
        <taxon>Craniata</taxon>
        <taxon>Vertebrata</taxon>
        <taxon>Euteleostomi</taxon>
        <taxon>Amphibia</taxon>
        <taxon>Batrachia</taxon>
        <taxon>Caudata</taxon>
        <taxon>Salamandroidea</taxon>
        <taxon>Salamandridae</taxon>
        <taxon>Pleurodelinae</taxon>
        <taxon>Pleurodeles</taxon>
    </lineage>
</organism>
<dbReference type="InterPro" id="IPR005828">
    <property type="entry name" value="MFS_sugar_transport-like"/>
</dbReference>
<accession>A0AAV7LPW3</accession>
<comment type="catalytic activity">
    <reaction evidence="1">
        <text>D-fructose(out) = D-fructose(in)</text>
        <dbReference type="Rhea" id="RHEA:60372"/>
        <dbReference type="ChEBI" id="CHEBI:37721"/>
    </reaction>
</comment>
<dbReference type="AlphaFoldDB" id="A0AAV7LPW3"/>
<evidence type="ECO:0000259" key="16">
    <source>
        <dbReference type="PROSITE" id="PS50850"/>
    </source>
</evidence>
<evidence type="ECO:0000256" key="6">
    <source>
        <dbReference type="ARBA" id="ARBA00022448"/>
    </source>
</evidence>
<dbReference type="FunFam" id="1.20.1250.20:FF:001511">
    <property type="entry name" value="Solute carrier family 2, facilitated glucose transporter member 5"/>
    <property type="match status" value="1"/>
</dbReference>
<evidence type="ECO:0000313" key="18">
    <source>
        <dbReference type="Proteomes" id="UP001066276"/>
    </source>
</evidence>
<comment type="subcellular location">
    <subcellularLocation>
        <location evidence="2">Cell membrane</location>
        <location evidence="2">Sarcolemma</location>
    </subcellularLocation>
    <subcellularLocation>
        <location evidence="3">Cell membrane</location>
        <topology evidence="3">Multi-pass membrane protein</topology>
    </subcellularLocation>
</comment>
<protein>
    <recommendedName>
        <fullName evidence="5">Solute carrier family 2, facilitated glucose transporter member 5</fullName>
    </recommendedName>
    <alternativeName>
        <fullName evidence="13">Fructose transporter</fullName>
    </alternativeName>
    <alternativeName>
        <fullName evidence="12">Glucose transporter type 5, small intestine</fullName>
    </alternativeName>
</protein>
<comment type="similarity">
    <text evidence="4">Belongs to the major facilitator superfamily. Sugar transporter (TC 2.A.1.1) family. Glucose transporter subfamily.</text>
</comment>
<dbReference type="GO" id="GO:0070837">
    <property type="term" value="P:dehydroascorbic acid transport"/>
    <property type="evidence" value="ECO:0007669"/>
    <property type="project" value="TreeGrafter"/>
</dbReference>
<dbReference type="PANTHER" id="PTHR23503">
    <property type="entry name" value="SOLUTE CARRIER FAMILY 2"/>
    <property type="match status" value="1"/>
</dbReference>
<keyword evidence="9 15" id="KW-0812">Transmembrane</keyword>
<feature type="transmembrane region" description="Helical" evidence="15">
    <location>
        <begin position="382"/>
        <end position="401"/>
    </location>
</feature>
<gene>
    <name evidence="17" type="ORF">NDU88_006685</name>
</gene>
<feature type="transmembrane region" description="Helical" evidence="15">
    <location>
        <begin position="248"/>
        <end position="271"/>
    </location>
</feature>
<evidence type="ECO:0000256" key="3">
    <source>
        <dbReference type="ARBA" id="ARBA00004651"/>
    </source>
</evidence>
<evidence type="ECO:0000256" key="9">
    <source>
        <dbReference type="ARBA" id="ARBA00022692"/>
    </source>
</evidence>
<keyword evidence="6 14" id="KW-0813">Transport</keyword>
<feature type="transmembrane region" description="Helical" evidence="15">
    <location>
        <begin position="313"/>
        <end position="335"/>
    </location>
</feature>
<dbReference type="InterPro" id="IPR045263">
    <property type="entry name" value="GLUT"/>
</dbReference>
<dbReference type="InterPro" id="IPR005829">
    <property type="entry name" value="Sugar_transporter_CS"/>
</dbReference>
<dbReference type="GO" id="GO:1990539">
    <property type="term" value="P:fructose import across plasma membrane"/>
    <property type="evidence" value="ECO:0007669"/>
    <property type="project" value="UniProtKB-ARBA"/>
</dbReference>
<feature type="transmembrane region" description="Helical" evidence="15">
    <location>
        <begin position="39"/>
        <end position="62"/>
    </location>
</feature>
<keyword evidence="8" id="KW-0762">Sugar transport</keyword>
<dbReference type="Gene3D" id="1.20.1250.20">
    <property type="entry name" value="MFS general substrate transporter like domains"/>
    <property type="match status" value="1"/>
</dbReference>
<feature type="transmembrane region" description="Helical" evidence="15">
    <location>
        <begin position="162"/>
        <end position="183"/>
    </location>
</feature>
<evidence type="ECO:0000313" key="17">
    <source>
        <dbReference type="EMBL" id="KAJ1093585.1"/>
    </source>
</evidence>
<dbReference type="GO" id="GO:0042383">
    <property type="term" value="C:sarcolemma"/>
    <property type="evidence" value="ECO:0007669"/>
    <property type="project" value="UniProtKB-SubCell"/>
</dbReference>
<evidence type="ECO:0000256" key="15">
    <source>
        <dbReference type="SAM" id="Phobius"/>
    </source>
</evidence>
<feature type="domain" description="Major facilitator superfamily (MFS) profile" evidence="16">
    <location>
        <begin position="1"/>
        <end position="434"/>
    </location>
</feature>
<comment type="caution">
    <text evidence="17">The sequence shown here is derived from an EMBL/GenBank/DDBJ whole genome shotgun (WGS) entry which is preliminary data.</text>
</comment>
<proteinExistence type="inferred from homology"/>
<feature type="transmembrane region" description="Helical" evidence="15">
    <location>
        <begin position="407"/>
        <end position="430"/>
    </location>
</feature>
<evidence type="ECO:0000256" key="7">
    <source>
        <dbReference type="ARBA" id="ARBA00022475"/>
    </source>
</evidence>
<dbReference type="NCBIfam" id="TIGR00879">
    <property type="entry name" value="SP"/>
    <property type="match status" value="1"/>
</dbReference>
<evidence type="ECO:0000256" key="13">
    <source>
        <dbReference type="ARBA" id="ARBA00031099"/>
    </source>
</evidence>
<feature type="transmembrane region" description="Helical" evidence="15">
    <location>
        <begin position="132"/>
        <end position="150"/>
    </location>
</feature>
<keyword evidence="10 15" id="KW-1133">Transmembrane helix</keyword>
<evidence type="ECO:0000256" key="10">
    <source>
        <dbReference type="ARBA" id="ARBA00022989"/>
    </source>
</evidence>
<evidence type="ECO:0000256" key="12">
    <source>
        <dbReference type="ARBA" id="ARBA00029961"/>
    </source>
</evidence>
<dbReference type="EMBL" id="JANPWB010000015">
    <property type="protein sequence ID" value="KAJ1093585.1"/>
    <property type="molecule type" value="Genomic_DNA"/>
</dbReference>